<dbReference type="PANTHER" id="PTHR43884">
    <property type="entry name" value="ACYL-COA DEHYDROGENASE"/>
    <property type="match status" value="1"/>
</dbReference>
<evidence type="ECO:0000256" key="4">
    <source>
        <dbReference type="ARBA" id="ARBA00022827"/>
    </source>
</evidence>
<proteinExistence type="inferred from homology"/>
<evidence type="ECO:0000256" key="3">
    <source>
        <dbReference type="ARBA" id="ARBA00022630"/>
    </source>
</evidence>
<name>A0A852WEW3_PSEA5</name>
<evidence type="ECO:0000259" key="6">
    <source>
        <dbReference type="Pfam" id="PF00441"/>
    </source>
</evidence>
<dbReference type="InterPro" id="IPR013786">
    <property type="entry name" value="AcylCoA_DH/ox_N"/>
</dbReference>
<protein>
    <submittedName>
        <fullName evidence="8">Alkylation response protein AidB-like acyl-CoA dehydrogenase</fullName>
    </submittedName>
</protein>
<dbReference type="GeneID" id="98055164"/>
<dbReference type="SUPFAM" id="SSF47203">
    <property type="entry name" value="Acyl-CoA dehydrogenase C-terminal domain-like"/>
    <property type="match status" value="1"/>
</dbReference>
<organism evidence="8 9">
    <name type="scientific">Pseudonocardia alni</name>
    <name type="common">Amycolata alni</name>
    <dbReference type="NCBI Taxonomy" id="33907"/>
    <lineage>
        <taxon>Bacteria</taxon>
        <taxon>Bacillati</taxon>
        <taxon>Actinomycetota</taxon>
        <taxon>Actinomycetes</taxon>
        <taxon>Pseudonocardiales</taxon>
        <taxon>Pseudonocardiaceae</taxon>
        <taxon>Pseudonocardia</taxon>
    </lineage>
</organism>
<sequence length="341" mass="35713">MRLTPDEDAEELRGVVRAFLDRHCTAGPDDGPGWATATWARFATELGAVALDLPEEHGGAGATFREMAVVAEELGRSVTRLPWLGTSVLAVGALRELDAQDLLQRLLTGEATGTLAVGAEVVAADGRLSGEAPLVVDGASADIVLVPAGGALYAVEDGAVRERLRTMDPTRELAHVRFDDCPARLLSTDAASLVARVRHRAEAALAAEQAGGAAAALDMAVAHAGTRLQFGRPIGSFQAIKHRCAEMMVRVEAARSAALWAAAAVSDGSPQTDLAVATAGAVCGEAYTWVAAENVQVHGGIGFTWEHPAHLHVRRAATSAVLFGDRHRRHERVLELVGVGS</sequence>
<evidence type="ECO:0000256" key="1">
    <source>
        <dbReference type="ARBA" id="ARBA00001974"/>
    </source>
</evidence>
<gene>
    <name evidence="8" type="ORF">HDA37_005529</name>
</gene>
<dbReference type="InterPro" id="IPR036250">
    <property type="entry name" value="AcylCo_DH-like_C"/>
</dbReference>
<evidence type="ECO:0000259" key="7">
    <source>
        <dbReference type="Pfam" id="PF02771"/>
    </source>
</evidence>
<keyword evidence="9" id="KW-1185">Reference proteome</keyword>
<dbReference type="GO" id="GO:0003995">
    <property type="term" value="F:acyl-CoA dehydrogenase activity"/>
    <property type="evidence" value="ECO:0007669"/>
    <property type="project" value="TreeGrafter"/>
</dbReference>
<dbReference type="Gene3D" id="1.10.540.10">
    <property type="entry name" value="Acyl-CoA dehydrogenase/oxidase, N-terminal domain"/>
    <property type="match status" value="1"/>
</dbReference>
<dbReference type="AlphaFoldDB" id="A0A852WEW3"/>
<feature type="domain" description="Acyl-CoA dehydrogenase/oxidase N-terminal" evidence="7">
    <location>
        <begin position="7"/>
        <end position="107"/>
    </location>
</feature>
<dbReference type="InterPro" id="IPR009100">
    <property type="entry name" value="AcylCoA_DH/oxidase_NM_dom_sf"/>
</dbReference>
<dbReference type="InterPro" id="IPR009075">
    <property type="entry name" value="AcylCo_DH/oxidase_C"/>
</dbReference>
<evidence type="ECO:0000256" key="2">
    <source>
        <dbReference type="ARBA" id="ARBA00009347"/>
    </source>
</evidence>
<comment type="similarity">
    <text evidence="2">Belongs to the acyl-CoA dehydrogenase family.</text>
</comment>
<accession>A0A852WEW3</accession>
<dbReference type="Proteomes" id="UP000549695">
    <property type="component" value="Unassembled WGS sequence"/>
</dbReference>
<keyword evidence="3" id="KW-0285">Flavoprotein</keyword>
<dbReference type="InterPro" id="IPR037069">
    <property type="entry name" value="AcylCoA_DH/ox_N_sf"/>
</dbReference>
<comment type="cofactor">
    <cofactor evidence="1">
        <name>FAD</name>
        <dbReference type="ChEBI" id="CHEBI:57692"/>
    </cofactor>
</comment>
<evidence type="ECO:0000313" key="9">
    <source>
        <dbReference type="Proteomes" id="UP000549695"/>
    </source>
</evidence>
<keyword evidence="4" id="KW-0274">FAD</keyword>
<dbReference type="GO" id="GO:0050660">
    <property type="term" value="F:flavin adenine dinucleotide binding"/>
    <property type="evidence" value="ECO:0007669"/>
    <property type="project" value="InterPro"/>
</dbReference>
<keyword evidence="5" id="KW-0560">Oxidoreductase</keyword>
<dbReference type="RefSeq" id="WP_179762699.1">
    <property type="nucleotide sequence ID" value="NZ_BAAAJZ010000011.1"/>
</dbReference>
<dbReference type="EMBL" id="JACCCZ010000001">
    <property type="protein sequence ID" value="NYG05244.1"/>
    <property type="molecule type" value="Genomic_DNA"/>
</dbReference>
<dbReference type="Pfam" id="PF00441">
    <property type="entry name" value="Acyl-CoA_dh_1"/>
    <property type="match status" value="1"/>
</dbReference>
<feature type="domain" description="Acyl-CoA dehydrogenase/oxidase C-terminal" evidence="6">
    <location>
        <begin position="203"/>
        <end position="325"/>
    </location>
</feature>
<evidence type="ECO:0000256" key="5">
    <source>
        <dbReference type="ARBA" id="ARBA00023002"/>
    </source>
</evidence>
<evidence type="ECO:0000313" key="8">
    <source>
        <dbReference type="EMBL" id="NYG05244.1"/>
    </source>
</evidence>
<dbReference type="SUPFAM" id="SSF56645">
    <property type="entry name" value="Acyl-CoA dehydrogenase NM domain-like"/>
    <property type="match status" value="1"/>
</dbReference>
<dbReference type="Pfam" id="PF02771">
    <property type="entry name" value="Acyl-CoA_dh_N"/>
    <property type="match status" value="1"/>
</dbReference>
<dbReference type="PANTHER" id="PTHR43884:SF20">
    <property type="entry name" value="ACYL-COA DEHYDROGENASE FADE28"/>
    <property type="match status" value="1"/>
</dbReference>
<reference evidence="8 9" key="1">
    <citation type="submission" date="2020-07" db="EMBL/GenBank/DDBJ databases">
        <title>Sequencing the genomes of 1000 actinobacteria strains.</title>
        <authorList>
            <person name="Klenk H.-P."/>
        </authorList>
    </citation>
    <scope>NUCLEOTIDE SEQUENCE [LARGE SCALE GENOMIC DNA]</scope>
    <source>
        <strain evidence="8 9">DSM 44749</strain>
    </source>
</reference>
<comment type="caution">
    <text evidence="8">The sequence shown here is derived from an EMBL/GenBank/DDBJ whole genome shotgun (WGS) entry which is preliminary data.</text>
</comment>
<dbReference type="Gene3D" id="1.20.140.10">
    <property type="entry name" value="Butyryl-CoA Dehydrogenase, subunit A, domain 3"/>
    <property type="match status" value="1"/>
</dbReference>